<evidence type="ECO:0000256" key="8">
    <source>
        <dbReference type="ARBA" id="ARBA00060018"/>
    </source>
</evidence>
<comment type="subcellular location">
    <subcellularLocation>
        <location evidence="1">Cytoplasm</location>
        <location evidence="1">Cytosol</location>
    </subcellularLocation>
</comment>
<evidence type="ECO:0000256" key="5">
    <source>
        <dbReference type="ARBA" id="ARBA00022801"/>
    </source>
</evidence>
<evidence type="ECO:0000256" key="7">
    <source>
        <dbReference type="ARBA" id="ARBA00034414"/>
    </source>
</evidence>
<dbReference type="InterPro" id="IPR057882">
    <property type="entry name" value="ENGase_C"/>
</dbReference>
<dbReference type="GO" id="GO:0005829">
    <property type="term" value="C:cytosol"/>
    <property type="evidence" value="ECO:0007669"/>
    <property type="project" value="UniProtKB-SubCell"/>
</dbReference>
<comment type="caution">
    <text evidence="12">The sequence shown here is derived from an EMBL/GenBank/DDBJ whole genome shotgun (WGS) entry which is preliminary data.</text>
</comment>
<comment type="similarity">
    <text evidence="2">Belongs to the glycosyl hydrolase 85 family.</text>
</comment>
<dbReference type="GO" id="GO:0033925">
    <property type="term" value="F:mannosyl-glycoprotein endo-beta-N-acetylglucosaminidase activity"/>
    <property type="evidence" value="ECO:0007669"/>
    <property type="project" value="UniProtKB-EC"/>
</dbReference>
<keyword evidence="6" id="KW-0326">Glycosidase</keyword>
<evidence type="ECO:0000256" key="2">
    <source>
        <dbReference type="ARBA" id="ARBA00007849"/>
    </source>
</evidence>
<evidence type="ECO:0000259" key="10">
    <source>
        <dbReference type="Pfam" id="PF03644"/>
    </source>
</evidence>
<dbReference type="Pfam" id="PF03644">
    <property type="entry name" value="Glyco_hydro_85"/>
    <property type="match status" value="1"/>
</dbReference>
<dbReference type="CDD" id="cd06547">
    <property type="entry name" value="GH85_ENGase"/>
    <property type="match status" value="1"/>
</dbReference>
<dbReference type="FunFam" id="3.20.20.80:FF:000043">
    <property type="entry name" value="cytosolic endo-beta-N-acetylglucosaminidase"/>
    <property type="match status" value="1"/>
</dbReference>
<feature type="compositionally biased region" description="Polar residues" evidence="9">
    <location>
        <begin position="1"/>
        <end position="12"/>
    </location>
</feature>
<sequence length="666" mass="73682">MEETTAGSSQEGASADAAPPFDPLVPAVPVSYPLKTLEELESRAYFKSFHYSFNQAQVKLQPAGGDGVPARRRILVCHDMAGGYSDDRYVQGGKNADAYSIWHWYLIDVFVYFSHDLVTLPPPCWTNTAHKHDVKVLGTFIMEWEEGRKRADKLLSTKDSAQMYAERLTELAVALGFDGWLINVEVNLDPGQIPNLKAFVSYLSETMHSSLPGSLVIWYDSVTVDGELSWQNQLNDKNKPFFDLCDGIFVNYSWEKDFPKLSADVAGDRKFDVYMGIDVFGRGTYGGGQWTGHGYHIYSEGEQVSNTPWNNISSQSFQPFIEYSEDSTTQPIQVSINLKEASYNGGGNISFVGTLDDGAEFRARLFKGELLLGNSPVDFTYSKTISQATIVLYEPDNWISNVLCAGHLILLEFLQKQAMQVKSSRNSLLGLALVLSSATDERKSVLLAASGNTLLTMNQFSSRYTTVIMPRQVTKAEGESKWILQESRLDMAGHTLEEIRAVCYRSKLEKSAEAVSNTLSDGPSEYYAILGDFKITTAGDNSKFPPSDSWLVDGQFVSWTSGSQGSKLLSVKIMWQLKVGNADPFPKYNIYVDKITSTSSGNQNLKPSEGNKYLGVTVAKSFYVADLEVPSGISSLKFMIQVCGLDGACQKLEDSPFLLLQVEDGS</sequence>
<protein>
    <recommendedName>
        <fullName evidence="3">mannosyl-glycoprotein endo-beta-N-acetylglucosaminidase</fullName>
        <ecNumber evidence="3">3.2.1.96</ecNumber>
    </recommendedName>
</protein>
<reference evidence="12" key="2">
    <citation type="journal article" date="2024" name="Plant">
        <title>Genomic evolution and insights into agronomic trait innovations of Sesamum species.</title>
        <authorList>
            <person name="Miao H."/>
            <person name="Wang L."/>
            <person name="Qu L."/>
            <person name="Liu H."/>
            <person name="Sun Y."/>
            <person name="Le M."/>
            <person name="Wang Q."/>
            <person name="Wei S."/>
            <person name="Zheng Y."/>
            <person name="Lin W."/>
            <person name="Duan Y."/>
            <person name="Cao H."/>
            <person name="Xiong S."/>
            <person name="Wang X."/>
            <person name="Wei L."/>
            <person name="Li C."/>
            <person name="Ma Q."/>
            <person name="Ju M."/>
            <person name="Zhao R."/>
            <person name="Li G."/>
            <person name="Mu C."/>
            <person name="Tian Q."/>
            <person name="Mei H."/>
            <person name="Zhang T."/>
            <person name="Gao T."/>
            <person name="Zhang H."/>
        </authorList>
    </citation>
    <scope>NUCLEOTIDE SEQUENCE</scope>
    <source>
        <strain evidence="12">G01</strain>
    </source>
</reference>
<comment type="catalytic activity">
    <reaction evidence="7">
        <text>an N(4)-(oligosaccharide-(1-&gt;3)-[oligosaccharide-(1-&gt;6)]-beta-D-Man-(1-&gt;4)-beta-D-GlcNAc-(1-&gt;4)-alpha-D-GlcNAc)-L-asparaginyl-[protein] + H2O = an oligosaccharide-(1-&gt;3)-[oligosaccharide-(1-&gt;6)]-beta-D-Man-(1-&gt;4)-D-GlcNAc + N(4)-(N-acetyl-beta-D-glucosaminyl)-L-asparaginyl-[protein]</text>
        <dbReference type="Rhea" id="RHEA:73067"/>
        <dbReference type="Rhea" id="RHEA-COMP:12603"/>
        <dbReference type="Rhea" id="RHEA-COMP:18176"/>
        <dbReference type="ChEBI" id="CHEBI:15377"/>
        <dbReference type="ChEBI" id="CHEBI:132248"/>
        <dbReference type="ChEBI" id="CHEBI:192714"/>
        <dbReference type="ChEBI" id="CHEBI:192715"/>
        <dbReference type="EC" id="3.2.1.96"/>
    </reaction>
</comment>
<evidence type="ECO:0000256" key="9">
    <source>
        <dbReference type="SAM" id="MobiDB-lite"/>
    </source>
</evidence>
<dbReference type="InterPro" id="IPR032979">
    <property type="entry name" value="ENGase"/>
</dbReference>
<comment type="function">
    <text evidence="8">Endoglycosidase that releases N-glycans from glycoproteins by cleaving the beta-1,4-glycosidic bond in the N,N'-diacetylchitobiose core. Involved in the production of high-mannose type N-glycans during plant development and fruit maturation.</text>
</comment>
<evidence type="ECO:0000256" key="3">
    <source>
        <dbReference type="ARBA" id="ARBA00012566"/>
    </source>
</evidence>
<dbReference type="EMBL" id="JACGWK010000014">
    <property type="protein sequence ID" value="KAL0317029.1"/>
    <property type="molecule type" value="Genomic_DNA"/>
</dbReference>
<proteinExistence type="inferred from homology"/>
<gene>
    <name evidence="12" type="ORF">Sangu_2117200</name>
</gene>
<feature type="domain" description="Cytosolic endo-beta-N-acetylglucosaminidase TIM barrel" evidence="10">
    <location>
        <begin position="84"/>
        <end position="291"/>
    </location>
</feature>
<evidence type="ECO:0000313" key="12">
    <source>
        <dbReference type="EMBL" id="KAL0317029.1"/>
    </source>
</evidence>
<dbReference type="Gene3D" id="3.20.20.80">
    <property type="entry name" value="Glycosidases"/>
    <property type="match status" value="1"/>
</dbReference>
<reference evidence="12" key="1">
    <citation type="submission" date="2020-06" db="EMBL/GenBank/DDBJ databases">
        <authorList>
            <person name="Li T."/>
            <person name="Hu X."/>
            <person name="Zhang T."/>
            <person name="Song X."/>
            <person name="Zhang H."/>
            <person name="Dai N."/>
            <person name="Sheng W."/>
            <person name="Hou X."/>
            <person name="Wei L."/>
        </authorList>
    </citation>
    <scope>NUCLEOTIDE SEQUENCE</scope>
    <source>
        <strain evidence="12">G01</strain>
        <tissue evidence="12">Leaf</tissue>
    </source>
</reference>
<dbReference type="GO" id="GO:0006491">
    <property type="term" value="P:N-glycan processing"/>
    <property type="evidence" value="ECO:0007669"/>
    <property type="project" value="UniProtKB-ARBA"/>
</dbReference>
<evidence type="ECO:0000256" key="1">
    <source>
        <dbReference type="ARBA" id="ARBA00004514"/>
    </source>
</evidence>
<feature type="domain" description="Cytosolic endo-beta-N-acetylglucosaminidase C-terminal" evidence="11">
    <location>
        <begin position="543"/>
        <end position="663"/>
    </location>
</feature>
<keyword evidence="5" id="KW-0378">Hydrolase</keyword>
<keyword evidence="4" id="KW-0963">Cytoplasm</keyword>
<dbReference type="Pfam" id="PF25529">
    <property type="entry name" value="Ig_ENGASE1_C"/>
    <property type="match status" value="1"/>
</dbReference>
<organism evidence="12">
    <name type="scientific">Sesamum angustifolium</name>
    <dbReference type="NCBI Taxonomy" id="2727405"/>
    <lineage>
        <taxon>Eukaryota</taxon>
        <taxon>Viridiplantae</taxon>
        <taxon>Streptophyta</taxon>
        <taxon>Embryophyta</taxon>
        <taxon>Tracheophyta</taxon>
        <taxon>Spermatophyta</taxon>
        <taxon>Magnoliopsida</taxon>
        <taxon>eudicotyledons</taxon>
        <taxon>Gunneridae</taxon>
        <taxon>Pentapetalae</taxon>
        <taxon>asterids</taxon>
        <taxon>lamiids</taxon>
        <taxon>Lamiales</taxon>
        <taxon>Pedaliaceae</taxon>
        <taxon>Sesamum</taxon>
    </lineage>
</organism>
<dbReference type="AlphaFoldDB" id="A0AAW2LD21"/>
<evidence type="ECO:0000256" key="4">
    <source>
        <dbReference type="ARBA" id="ARBA00022490"/>
    </source>
</evidence>
<name>A0AAW2LD21_9LAMI</name>
<dbReference type="PANTHER" id="PTHR13246:SF1">
    <property type="entry name" value="CYTOSOLIC ENDO-BETA-N-ACETYLGLUCOSAMINIDASE"/>
    <property type="match status" value="1"/>
</dbReference>
<evidence type="ECO:0000259" key="11">
    <source>
        <dbReference type="Pfam" id="PF25529"/>
    </source>
</evidence>
<feature type="region of interest" description="Disordered" evidence="9">
    <location>
        <begin position="1"/>
        <end position="20"/>
    </location>
</feature>
<dbReference type="PANTHER" id="PTHR13246">
    <property type="entry name" value="ENDO BETA N-ACETYLGLUCOSAMINIDASE"/>
    <property type="match status" value="1"/>
</dbReference>
<evidence type="ECO:0000256" key="6">
    <source>
        <dbReference type="ARBA" id="ARBA00023295"/>
    </source>
</evidence>
<dbReference type="EC" id="3.2.1.96" evidence="3"/>
<accession>A0AAW2LD21</accession>
<dbReference type="InterPro" id="IPR005201">
    <property type="entry name" value="TIM_ENGase"/>
</dbReference>